<proteinExistence type="predicted"/>
<evidence type="ECO:0000313" key="1">
    <source>
        <dbReference type="EMBL" id="RPF21341.1"/>
    </source>
</evidence>
<dbReference type="Proteomes" id="UP000280501">
    <property type="component" value="Unassembled WGS sequence"/>
</dbReference>
<keyword evidence="2" id="KW-1185">Reference proteome</keyword>
<dbReference type="EMBL" id="RKQZ01000001">
    <property type="protein sequence ID" value="RPF21341.1"/>
    <property type="molecule type" value="Genomic_DNA"/>
</dbReference>
<accession>A0A3N4ZN92</accession>
<dbReference type="RefSeq" id="WP_123814390.1">
    <property type="nucleotide sequence ID" value="NZ_RKQZ01000001.1"/>
</dbReference>
<dbReference type="AlphaFoldDB" id="A0A3N4ZN92"/>
<comment type="caution">
    <text evidence="1">The sequence shown here is derived from an EMBL/GenBank/DDBJ whole genome shotgun (WGS) entry which is preliminary data.</text>
</comment>
<protein>
    <submittedName>
        <fullName evidence="1">Uncharacterized protein</fullName>
    </submittedName>
</protein>
<dbReference type="OrthoDB" id="4557493at2"/>
<organism evidence="1 2">
    <name type="scientific">Myceligenerans xiligouense</name>
    <dbReference type="NCBI Taxonomy" id="253184"/>
    <lineage>
        <taxon>Bacteria</taxon>
        <taxon>Bacillati</taxon>
        <taxon>Actinomycetota</taxon>
        <taxon>Actinomycetes</taxon>
        <taxon>Micrococcales</taxon>
        <taxon>Promicromonosporaceae</taxon>
        <taxon>Myceligenerans</taxon>
    </lineage>
</organism>
<name>A0A3N4ZN92_9MICO</name>
<reference evidence="1 2" key="1">
    <citation type="submission" date="2018-11" db="EMBL/GenBank/DDBJ databases">
        <title>Sequencing the genomes of 1000 actinobacteria strains.</title>
        <authorList>
            <person name="Klenk H.-P."/>
        </authorList>
    </citation>
    <scope>NUCLEOTIDE SEQUENCE [LARGE SCALE GENOMIC DNA]</scope>
    <source>
        <strain evidence="1 2">DSM 15700</strain>
    </source>
</reference>
<sequence>MDVIVGGLLAIIASLVGQAVAHRFARRNAAAANQWAREEKLRQERVSAYSEFAGALTTYRRAMLDRAFSVVEDRDRPDVEQLRRESRRSRDNTLQALYLVELLADRSEVVDAAQTAYYSMERFLGVEDRDGTENIRNHTRATIQSFVRTARTTIDHDPPRRT</sequence>
<evidence type="ECO:0000313" key="2">
    <source>
        <dbReference type="Proteomes" id="UP000280501"/>
    </source>
</evidence>
<gene>
    <name evidence="1" type="ORF">EDD34_1968</name>
</gene>